<dbReference type="OrthoDB" id="8523at2157"/>
<dbReference type="GO" id="GO:0006935">
    <property type="term" value="P:chemotaxis"/>
    <property type="evidence" value="ECO:0007669"/>
    <property type="project" value="InterPro"/>
</dbReference>
<feature type="domain" description="HAMP" evidence="7">
    <location>
        <begin position="311"/>
        <end position="357"/>
    </location>
</feature>
<dbReference type="InterPro" id="IPR003660">
    <property type="entry name" value="HAMP_dom"/>
</dbReference>
<dbReference type="CDD" id="cd11386">
    <property type="entry name" value="MCP_signal"/>
    <property type="match status" value="1"/>
</dbReference>
<evidence type="ECO:0000256" key="4">
    <source>
        <dbReference type="SAM" id="Coils"/>
    </source>
</evidence>
<dbReference type="Gene3D" id="1.10.287.950">
    <property type="entry name" value="Methyl-accepting chemotaxis protein"/>
    <property type="match status" value="1"/>
</dbReference>
<keyword evidence="1 3" id="KW-0807">Transducer</keyword>
<dbReference type="AlphaFoldDB" id="A0A1I2SQW3"/>
<evidence type="ECO:0000313" key="9">
    <source>
        <dbReference type="Proteomes" id="UP000198876"/>
    </source>
</evidence>
<feature type="region of interest" description="Disordered" evidence="5">
    <location>
        <begin position="719"/>
        <end position="742"/>
    </location>
</feature>
<name>A0A1I2SQW3_9EURY</name>
<dbReference type="InterPro" id="IPR004089">
    <property type="entry name" value="MCPsignal_dom"/>
</dbReference>
<dbReference type="STRING" id="553467.SAMN04488063_2382"/>
<dbReference type="CDD" id="cd06225">
    <property type="entry name" value="HAMP"/>
    <property type="match status" value="2"/>
</dbReference>
<sequence length="742" mass="79073">MARGNALLARIRRSYGAKLALALVAVVALTVAFGGFVHAQTTAELEDDVRAEMTNTAEIRAAELDTWLSGIERQTRLHSEHPVLRSDDRGEIRDHLSSAVERGQVPDGVVAVHYYDTAEKRILTSSSDELVGVSPAEQGAPFATDPPSFDGADDVYVSSPFRVDAVEFPVVAVVSPVEGAENRALVYMINLDSRTTAFSGAAAAESTLVVDGDGQYVSHPDSSMVMGDERIDDATLSRVEDGTSFSDDGETVTASATMSSADWSVLVRAPREDVFGLGSQVASNILGLILLTVVSLGLIGVTIGSNTVISLRQLSRKADAMANGDLSVELETAREDEIGTLFESFADMRDSLREQIRSTEAANEHLERKATDYESVMADVADGDLTRRVQTESESEAMHDIGVAFNEMLDELARTVAEGKRFADHVAEAATRLEDGAGAVIDENREVSESVDEISTGAAKQTTYLHDVYDEIDGLSASAEEVAATVDSVAETSQAAAAAGEDGREAARAAVEEMDAVESQTEQTVEEMDALSDEMQAIGDITEVIREIAGQTNLLALNASIEAARTGEDGDGFAVVADEVKNLAEKTEQSAEEIETRLEGVQSRTEVAVEEMRETSGRMESGVETVEDAIEALEQIVDRVEQADVSIREIRSATAEQAKSTASVVEVVDEVAGISEQTTAEADSVATAAERQTDTLMDVSEDADALSVRAARLRSVLDDFEVESEGERPPASSRGGKIAGDD</sequence>
<gene>
    <name evidence="8" type="ORF">SAMN04488063_2382</name>
</gene>
<evidence type="ECO:0000256" key="3">
    <source>
        <dbReference type="PROSITE-ProRule" id="PRU00284"/>
    </source>
</evidence>
<dbReference type="RefSeq" id="WP_092892430.1">
    <property type="nucleotide sequence ID" value="NZ_FOOQ01000002.1"/>
</dbReference>
<dbReference type="Pfam" id="PF00672">
    <property type="entry name" value="HAMP"/>
    <property type="match status" value="2"/>
</dbReference>
<keyword evidence="9" id="KW-1185">Reference proteome</keyword>
<dbReference type="PROSITE" id="PS50111">
    <property type="entry name" value="CHEMOTAXIS_TRANSDUC_2"/>
    <property type="match status" value="1"/>
</dbReference>
<feature type="coiled-coil region" evidence="4">
    <location>
        <begin position="349"/>
        <end position="376"/>
    </location>
</feature>
<keyword evidence="4" id="KW-0175">Coiled coil</keyword>
<evidence type="ECO:0000259" key="6">
    <source>
        <dbReference type="PROSITE" id="PS50111"/>
    </source>
</evidence>
<dbReference type="PROSITE" id="PS50885">
    <property type="entry name" value="HAMP"/>
    <property type="match status" value="2"/>
</dbReference>
<evidence type="ECO:0000256" key="2">
    <source>
        <dbReference type="ARBA" id="ARBA00029447"/>
    </source>
</evidence>
<evidence type="ECO:0000313" key="8">
    <source>
        <dbReference type="EMBL" id="SFG54943.1"/>
    </source>
</evidence>
<dbReference type="SMART" id="SM00304">
    <property type="entry name" value="HAMP"/>
    <property type="match status" value="2"/>
</dbReference>
<evidence type="ECO:0000256" key="5">
    <source>
        <dbReference type="SAM" id="MobiDB-lite"/>
    </source>
</evidence>
<reference evidence="9" key="1">
    <citation type="submission" date="2016-10" db="EMBL/GenBank/DDBJ databases">
        <authorList>
            <person name="Varghese N."/>
            <person name="Submissions S."/>
        </authorList>
    </citation>
    <scope>NUCLEOTIDE SEQUENCE [LARGE SCALE GENOMIC DNA]</scope>
    <source>
        <strain evidence="9">CGMCC 1.7739</strain>
    </source>
</reference>
<dbReference type="Pfam" id="PF00015">
    <property type="entry name" value="MCPsignal"/>
    <property type="match status" value="1"/>
</dbReference>
<dbReference type="PRINTS" id="PR00260">
    <property type="entry name" value="CHEMTRNSDUCR"/>
</dbReference>
<evidence type="ECO:0000256" key="1">
    <source>
        <dbReference type="ARBA" id="ARBA00023224"/>
    </source>
</evidence>
<feature type="domain" description="HAMP" evidence="7">
    <location>
        <begin position="364"/>
        <end position="417"/>
    </location>
</feature>
<dbReference type="GO" id="GO:0004888">
    <property type="term" value="F:transmembrane signaling receptor activity"/>
    <property type="evidence" value="ECO:0007669"/>
    <property type="project" value="InterPro"/>
</dbReference>
<dbReference type="GO" id="GO:0007165">
    <property type="term" value="P:signal transduction"/>
    <property type="evidence" value="ECO:0007669"/>
    <property type="project" value="UniProtKB-KW"/>
</dbReference>
<feature type="domain" description="Methyl-accepting transducer" evidence="6">
    <location>
        <begin position="436"/>
        <end position="672"/>
    </location>
</feature>
<organism evidence="8 9">
    <name type="scientific">Halopelagius inordinatus</name>
    <dbReference type="NCBI Taxonomy" id="553467"/>
    <lineage>
        <taxon>Archaea</taxon>
        <taxon>Methanobacteriati</taxon>
        <taxon>Methanobacteriota</taxon>
        <taxon>Stenosarchaea group</taxon>
        <taxon>Halobacteria</taxon>
        <taxon>Halobacteriales</taxon>
        <taxon>Haloferacaceae</taxon>
    </lineage>
</organism>
<dbReference type="Gene3D" id="6.10.250.1910">
    <property type="match status" value="1"/>
</dbReference>
<dbReference type="Proteomes" id="UP000198876">
    <property type="component" value="Unassembled WGS sequence"/>
</dbReference>
<dbReference type="InterPro" id="IPR004090">
    <property type="entry name" value="Chemotax_Me-accpt_rcpt"/>
</dbReference>
<accession>A0A1I2SQW3</accession>
<comment type="similarity">
    <text evidence="2">Belongs to the methyl-accepting chemotaxis (MCP) protein family.</text>
</comment>
<dbReference type="GO" id="GO:0016020">
    <property type="term" value="C:membrane"/>
    <property type="evidence" value="ECO:0007669"/>
    <property type="project" value="InterPro"/>
</dbReference>
<protein>
    <submittedName>
        <fullName evidence="8">Methyl-accepting chemotaxis protein</fullName>
    </submittedName>
</protein>
<dbReference type="PANTHER" id="PTHR32089">
    <property type="entry name" value="METHYL-ACCEPTING CHEMOTAXIS PROTEIN MCPB"/>
    <property type="match status" value="1"/>
</dbReference>
<dbReference type="EMBL" id="FOOQ01000002">
    <property type="protein sequence ID" value="SFG54943.1"/>
    <property type="molecule type" value="Genomic_DNA"/>
</dbReference>
<dbReference type="PANTHER" id="PTHR32089:SF112">
    <property type="entry name" value="LYSOZYME-LIKE PROTEIN-RELATED"/>
    <property type="match status" value="1"/>
</dbReference>
<evidence type="ECO:0000259" key="7">
    <source>
        <dbReference type="PROSITE" id="PS50885"/>
    </source>
</evidence>
<dbReference type="SUPFAM" id="SSF58104">
    <property type="entry name" value="Methyl-accepting chemotaxis protein (MCP) signaling domain"/>
    <property type="match status" value="1"/>
</dbReference>
<dbReference type="SMART" id="SM00283">
    <property type="entry name" value="MA"/>
    <property type="match status" value="1"/>
</dbReference>
<feature type="coiled-coil region" evidence="4">
    <location>
        <begin position="577"/>
        <end position="643"/>
    </location>
</feature>
<proteinExistence type="inferred from homology"/>